<keyword evidence="1" id="KW-0812">Transmembrane</keyword>
<feature type="transmembrane region" description="Helical" evidence="1">
    <location>
        <begin position="309"/>
        <end position="328"/>
    </location>
</feature>
<dbReference type="KEGG" id="psco:LY89DRAFT_696318"/>
<dbReference type="RefSeq" id="XP_018073282.1">
    <property type="nucleotide sequence ID" value="XM_018216824.1"/>
</dbReference>
<keyword evidence="1" id="KW-1133">Transmembrane helix</keyword>
<evidence type="ECO:0000313" key="3">
    <source>
        <dbReference type="Proteomes" id="UP000070700"/>
    </source>
</evidence>
<dbReference type="InParanoid" id="A0A194XGN1"/>
<accession>A0A194XGN1</accession>
<keyword evidence="1" id="KW-0472">Membrane</keyword>
<evidence type="ECO:0000256" key="1">
    <source>
        <dbReference type="SAM" id="Phobius"/>
    </source>
</evidence>
<dbReference type="GeneID" id="28826550"/>
<evidence type="ECO:0000313" key="2">
    <source>
        <dbReference type="EMBL" id="KUJ18927.1"/>
    </source>
</evidence>
<sequence length="343" mass="39815">MAALDDKVHAILNIHTKCEILRQLRDININPSSFYSGDLNYDVYFSFYTDQCQKALYDGGRHASVRSHRDILEIARHVKNNVDRISIRDMISLKLSVPKPQNEDELSYGSIDLVARLLTMVAVGRLQYSFTGRGHVAWTASALKNSIYSHFNAPIALHGETVKLEKVFNARNLKRIGGIEIEWTKNLADHLSFDDFDQKVSIFYHASFLECHRQSPLYPPGLIDETIQTLKLLFPGTDTGTRKWFRKLSSRNNLDKKLLRCGRLRAEDRRIENFHFWHDRLIILKQIFDEAEPSTIQQWWCDRRKRVQWYTFWVAALVLALTILFGVIQCVEGALQVYKAFNP</sequence>
<name>A0A194XGN1_MOLSC</name>
<keyword evidence="3" id="KW-1185">Reference proteome</keyword>
<dbReference type="EMBL" id="KQ947412">
    <property type="protein sequence ID" value="KUJ18927.1"/>
    <property type="molecule type" value="Genomic_DNA"/>
</dbReference>
<gene>
    <name evidence="2" type="ORF">LY89DRAFT_696318</name>
</gene>
<dbReference type="AlphaFoldDB" id="A0A194XGN1"/>
<proteinExistence type="predicted"/>
<dbReference type="Proteomes" id="UP000070700">
    <property type="component" value="Unassembled WGS sequence"/>
</dbReference>
<organism evidence="2 3">
    <name type="scientific">Mollisia scopiformis</name>
    <name type="common">Conifer needle endophyte fungus</name>
    <name type="synonym">Phialocephala scopiformis</name>
    <dbReference type="NCBI Taxonomy" id="149040"/>
    <lineage>
        <taxon>Eukaryota</taxon>
        <taxon>Fungi</taxon>
        <taxon>Dikarya</taxon>
        <taxon>Ascomycota</taxon>
        <taxon>Pezizomycotina</taxon>
        <taxon>Leotiomycetes</taxon>
        <taxon>Helotiales</taxon>
        <taxon>Mollisiaceae</taxon>
        <taxon>Mollisia</taxon>
    </lineage>
</organism>
<protein>
    <submittedName>
        <fullName evidence="2">Uncharacterized protein</fullName>
    </submittedName>
</protein>
<reference evidence="2 3" key="1">
    <citation type="submission" date="2015-10" db="EMBL/GenBank/DDBJ databases">
        <title>Full genome of DAOMC 229536 Phialocephala scopiformis, a fungal endophyte of spruce producing the potent anti-insectan compound rugulosin.</title>
        <authorList>
            <consortium name="DOE Joint Genome Institute"/>
            <person name="Walker A.K."/>
            <person name="Frasz S.L."/>
            <person name="Seifert K.A."/>
            <person name="Miller J.D."/>
            <person name="Mondo S.J."/>
            <person name="Labutti K."/>
            <person name="Lipzen A."/>
            <person name="Dockter R."/>
            <person name="Kennedy M."/>
            <person name="Grigoriev I.V."/>
            <person name="Spatafora J.W."/>
        </authorList>
    </citation>
    <scope>NUCLEOTIDE SEQUENCE [LARGE SCALE GENOMIC DNA]</scope>
    <source>
        <strain evidence="2 3">CBS 120377</strain>
    </source>
</reference>
<dbReference type="OrthoDB" id="5428890at2759"/>